<dbReference type="Proteomes" id="UP000821845">
    <property type="component" value="Chromosome 6"/>
</dbReference>
<reference evidence="1" key="1">
    <citation type="submission" date="2020-05" db="EMBL/GenBank/DDBJ databases">
        <title>Large-scale comparative analyses of tick genomes elucidate their genetic diversity and vector capacities.</title>
        <authorList>
            <person name="Jia N."/>
            <person name="Wang J."/>
            <person name="Shi W."/>
            <person name="Du L."/>
            <person name="Sun Y."/>
            <person name="Zhan W."/>
            <person name="Jiang J."/>
            <person name="Wang Q."/>
            <person name="Zhang B."/>
            <person name="Ji P."/>
            <person name="Sakyi L.B."/>
            <person name="Cui X."/>
            <person name="Yuan T."/>
            <person name="Jiang B."/>
            <person name="Yang W."/>
            <person name="Lam T.T.-Y."/>
            <person name="Chang Q."/>
            <person name="Ding S."/>
            <person name="Wang X."/>
            <person name="Zhu J."/>
            <person name="Ruan X."/>
            <person name="Zhao L."/>
            <person name="Wei J."/>
            <person name="Que T."/>
            <person name="Du C."/>
            <person name="Cheng J."/>
            <person name="Dai P."/>
            <person name="Han X."/>
            <person name="Huang E."/>
            <person name="Gao Y."/>
            <person name="Liu J."/>
            <person name="Shao H."/>
            <person name="Ye R."/>
            <person name="Li L."/>
            <person name="Wei W."/>
            <person name="Wang X."/>
            <person name="Wang C."/>
            <person name="Yang T."/>
            <person name="Huo Q."/>
            <person name="Li W."/>
            <person name="Guo W."/>
            <person name="Chen H."/>
            <person name="Zhou L."/>
            <person name="Ni X."/>
            <person name="Tian J."/>
            <person name="Zhou Y."/>
            <person name="Sheng Y."/>
            <person name="Liu T."/>
            <person name="Pan Y."/>
            <person name="Xia L."/>
            <person name="Li J."/>
            <person name="Zhao F."/>
            <person name="Cao W."/>
        </authorList>
    </citation>
    <scope>NUCLEOTIDE SEQUENCE</scope>
    <source>
        <strain evidence="1">Hyas-2018</strain>
    </source>
</reference>
<name>A0ACB7S142_HYAAI</name>
<protein>
    <submittedName>
        <fullName evidence="1">Uncharacterized protein</fullName>
    </submittedName>
</protein>
<comment type="caution">
    <text evidence="1">The sequence shown here is derived from an EMBL/GenBank/DDBJ whole genome shotgun (WGS) entry which is preliminary data.</text>
</comment>
<evidence type="ECO:0000313" key="2">
    <source>
        <dbReference type="Proteomes" id="UP000821845"/>
    </source>
</evidence>
<organism evidence="1 2">
    <name type="scientific">Hyalomma asiaticum</name>
    <name type="common">Tick</name>
    <dbReference type="NCBI Taxonomy" id="266040"/>
    <lineage>
        <taxon>Eukaryota</taxon>
        <taxon>Metazoa</taxon>
        <taxon>Ecdysozoa</taxon>
        <taxon>Arthropoda</taxon>
        <taxon>Chelicerata</taxon>
        <taxon>Arachnida</taxon>
        <taxon>Acari</taxon>
        <taxon>Parasitiformes</taxon>
        <taxon>Ixodida</taxon>
        <taxon>Ixodoidea</taxon>
        <taxon>Ixodidae</taxon>
        <taxon>Hyalomminae</taxon>
        <taxon>Hyalomma</taxon>
    </lineage>
</organism>
<sequence length="145" mass="15585">MFEGRLGTGLAYSRNTGGVSLKVGGVTSERWTRGRRQGVDRWTPPNNGPVGREERARTPRFIGRRRRQRCDAPDVSRCAFSTISDASSHGEGGSGKVLACSTKHATVASFTLSASKEKTRGLREGTLSSNAGRLLSASAYAQSPW</sequence>
<gene>
    <name evidence="1" type="ORF">HPB50_016595</name>
</gene>
<proteinExistence type="predicted"/>
<keyword evidence="2" id="KW-1185">Reference proteome</keyword>
<dbReference type="EMBL" id="CM023486">
    <property type="protein sequence ID" value="KAH6928448.1"/>
    <property type="molecule type" value="Genomic_DNA"/>
</dbReference>
<accession>A0ACB7S142</accession>
<evidence type="ECO:0000313" key="1">
    <source>
        <dbReference type="EMBL" id="KAH6928448.1"/>
    </source>
</evidence>